<dbReference type="EC" id="3.4.-.-" evidence="2"/>
<dbReference type="SUPFAM" id="SSF53474">
    <property type="entry name" value="alpha/beta-Hydrolases"/>
    <property type="match status" value="1"/>
</dbReference>
<dbReference type="Pfam" id="PF12146">
    <property type="entry name" value="Hydrolase_4"/>
    <property type="match status" value="1"/>
</dbReference>
<accession>A0A448DYP9</accession>
<proteinExistence type="predicted"/>
<sequence length="269" mass="29126">MVYLLTFAGAAILLLYLSGLMAIYWLQGRLIYPGEGTTRAHPLDFDPRFVWASVVTADGLGLACRYCPPVPDSQLCILLLHGNGEDLRKRSAIAERLADEGYGVLQVEYRGFAGNPGRPSEQGLYSDGRAALKLLESTGRPVVIHGYSLGSGVAVQLATETQCAGLILEAPFTSIVAVAKARLFWLPAERLTRDRYDNLSKIGRVRAPLLIYGGDEDLVIPPAHFGQLHAAANSHSEVILIPGIGHVGVWEGGGERHVLEFLRKVANQS</sequence>
<dbReference type="InterPro" id="IPR029058">
    <property type="entry name" value="AB_hydrolase_fold"/>
</dbReference>
<name>A0A448DYP9_PSEFL</name>
<dbReference type="InterPro" id="IPR022742">
    <property type="entry name" value="Hydrolase_4"/>
</dbReference>
<dbReference type="Proteomes" id="UP000281909">
    <property type="component" value="Chromosome"/>
</dbReference>
<keyword evidence="2" id="KW-0378">Hydrolase</keyword>
<dbReference type="RefSeq" id="WP_126368172.1">
    <property type="nucleotide sequence ID" value="NZ_LR134318.1"/>
</dbReference>
<dbReference type="PANTHER" id="PTHR12277">
    <property type="entry name" value="ALPHA/BETA HYDROLASE DOMAIN-CONTAINING PROTEIN"/>
    <property type="match status" value="1"/>
</dbReference>
<gene>
    <name evidence="2" type="ORF">NCTC9428_03535</name>
</gene>
<dbReference type="OrthoDB" id="9798884at2"/>
<dbReference type="Gene3D" id="3.40.50.1820">
    <property type="entry name" value="alpha/beta hydrolase"/>
    <property type="match status" value="1"/>
</dbReference>
<dbReference type="EMBL" id="LR134318">
    <property type="protein sequence ID" value="VEF11908.1"/>
    <property type="molecule type" value="Genomic_DNA"/>
</dbReference>
<reference evidence="2 3" key="1">
    <citation type="submission" date="2018-12" db="EMBL/GenBank/DDBJ databases">
        <authorList>
            <consortium name="Pathogen Informatics"/>
        </authorList>
    </citation>
    <scope>NUCLEOTIDE SEQUENCE [LARGE SCALE GENOMIC DNA]</scope>
    <source>
        <strain evidence="2 3">NCTC9428</strain>
    </source>
</reference>
<evidence type="ECO:0000259" key="1">
    <source>
        <dbReference type="Pfam" id="PF12146"/>
    </source>
</evidence>
<dbReference type="AlphaFoldDB" id="A0A448DYP9"/>
<feature type="domain" description="Serine aminopeptidase S33" evidence="1">
    <location>
        <begin position="75"/>
        <end position="177"/>
    </location>
</feature>
<evidence type="ECO:0000313" key="2">
    <source>
        <dbReference type="EMBL" id="VEF11908.1"/>
    </source>
</evidence>
<evidence type="ECO:0000313" key="3">
    <source>
        <dbReference type="Proteomes" id="UP000281909"/>
    </source>
</evidence>
<organism evidence="2 3">
    <name type="scientific">Pseudomonas fluorescens</name>
    <dbReference type="NCBI Taxonomy" id="294"/>
    <lineage>
        <taxon>Bacteria</taxon>
        <taxon>Pseudomonadati</taxon>
        <taxon>Pseudomonadota</taxon>
        <taxon>Gammaproteobacteria</taxon>
        <taxon>Pseudomonadales</taxon>
        <taxon>Pseudomonadaceae</taxon>
        <taxon>Pseudomonas</taxon>
    </lineage>
</organism>
<protein>
    <submittedName>
        <fullName evidence="2">Bem46 protein</fullName>
        <ecNumber evidence="2">3.4.-.-</ecNumber>
    </submittedName>
</protein>
<dbReference type="GO" id="GO:0016787">
    <property type="term" value="F:hydrolase activity"/>
    <property type="evidence" value="ECO:0007669"/>
    <property type="project" value="UniProtKB-KW"/>
</dbReference>